<dbReference type="NCBIfam" id="TIGR00066">
    <property type="entry name" value="g_glut_trans"/>
    <property type="match status" value="1"/>
</dbReference>
<evidence type="ECO:0000256" key="13">
    <source>
        <dbReference type="SAM" id="Phobius"/>
    </source>
</evidence>
<gene>
    <name evidence="14" type="primary">GGT3_1</name>
    <name evidence="14" type="ORF">CK203_020867</name>
</gene>
<evidence type="ECO:0000313" key="15">
    <source>
        <dbReference type="Proteomes" id="UP000288805"/>
    </source>
</evidence>
<protein>
    <recommendedName>
        <fullName evidence="12">Glutathione hydrolase</fullName>
        <ecNumber evidence="12">2.3.2.2</ecNumber>
        <ecNumber evidence="12">3.4.19.13</ecNumber>
    </recommendedName>
    <alternativeName>
        <fullName evidence="12">Gamma-glutamyltransferase</fullName>
    </alternativeName>
    <alternativeName>
        <fullName evidence="12">Gamma-glutamyltranspeptidase</fullName>
    </alternativeName>
</protein>
<dbReference type="Gene3D" id="1.10.246.130">
    <property type="match status" value="1"/>
</dbReference>
<feature type="binding site" evidence="11">
    <location>
        <position position="558"/>
    </location>
    <ligand>
        <name>L-glutamate</name>
        <dbReference type="ChEBI" id="CHEBI:29985"/>
    </ligand>
</feature>
<dbReference type="EC" id="2.3.2.2" evidence="12"/>
<proteinExistence type="inferred from homology"/>
<feature type="binding site" evidence="11">
    <location>
        <position position="508"/>
    </location>
    <ligand>
        <name>L-glutamate</name>
        <dbReference type="ChEBI" id="CHEBI:29985"/>
    </ligand>
</feature>
<keyword evidence="13" id="KW-0812">Transmembrane</keyword>
<dbReference type="PRINTS" id="PR01210">
    <property type="entry name" value="GGTRANSPTASE"/>
</dbReference>
<comment type="caution">
    <text evidence="14">The sequence shown here is derived from an EMBL/GenBank/DDBJ whole genome shotgun (WGS) entry which is preliminary data.</text>
</comment>
<evidence type="ECO:0000313" key="14">
    <source>
        <dbReference type="EMBL" id="RVW96238.1"/>
    </source>
</evidence>
<evidence type="ECO:0000256" key="9">
    <source>
        <dbReference type="ARBA" id="ARBA00047417"/>
    </source>
</evidence>
<dbReference type="GO" id="GO:0016756">
    <property type="term" value="F:glutathione gamma-glutamylcysteinyltransferase activity"/>
    <property type="evidence" value="ECO:0007669"/>
    <property type="project" value="UniProtKB-ARBA"/>
</dbReference>
<comment type="pathway">
    <text evidence="3 12">Sulfur metabolism; glutathione metabolism.</text>
</comment>
<dbReference type="EC" id="3.4.19.13" evidence="12"/>
<comment type="catalytic activity">
    <reaction evidence="1 12">
        <text>an S-substituted glutathione + H2O = an S-substituted L-cysteinylglycine + L-glutamate</text>
        <dbReference type="Rhea" id="RHEA:59468"/>
        <dbReference type="ChEBI" id="CHEBI:15377"/>
        <dbReference type="ChEBI" id="CHEBI:29985"/>
        <dbReference type="ChEBI" id="CHEBI:90779"/>
        <dbReference type="ChEBI" id="CHEBI:143103"/>
        <dbReference type="EC" id="3.4.19.13"/>
    </reaction>
</comment>
<feature type="transmembrane region" description="Helical" evidence="13">
    <location>
        <begin position="88"/>
        <end position="107"/>
    </location>
</feature>
<dbReference type="InterPro" id="IPR043137">
    <property type="entry name" value="GGT_ssub_C"/>
</dbReference>
<organism evidence="14 15">
    <name type="scientific">Vitis vinifera</name>
    <name type="common">Grape</name>
    <dbReference type="NCBI Taxonomy" id="29760"/>
    <lineage>
        <taxon>Eukaryota</taxon>
        <taxon>Viridiplantae</taxon>
        <taxon>Streptophyta</taxon>
        <taxon>Embryophyta</taxon>
        <taxon>Tracheophyta</taxon>
        <taxon>Spermatophyta</taxon>
        <taxon>Magnoliopsida</taxon>
        <taxon>eudicotyledons</taxon>
        <taxon>Gunneridae</taxon>
        <taxon>Pentapetalae</taxon>
        <taxon>rosids</taxon>
        <taxon>Vitales</taxon>
        <taxon>Vitaceae</taxon>
        <taxon>Viteae</taxon>
        <taxon>Vitis</taxon>
    </lineage>
</organism>
<comment type="similarity">
    <text evidence="4">Belongs to the gamma-glutamyltransferase family.</text>
</comment>
<dbReference type="FunFam" id="1.10.246.130:FF:000001">
    <property type="entry name" value="Gamma-glutamyltransferase 5 isoform 1"/>
    <property type="match status" value="1"/>
</dbReference>
<dbReference type="Gene3D" id="3.60.20.40">
    <property type="match status" value="1"/>
</dbReference>
<comment type="catalytic activity">
    <reaction evidence="2 12">
        <text>glutathione + H2O = L-cysteinylglycine + L-glutamate</text>
        <dbReference type="Rhea" id="RHEA:28807"/>
        <dbReference type="ChEBI" id="CHEBI:15377"/>
        <dbReference type="ChEBI" id="CHEBI:29985"/>
        <dbReference type="ChEBI" id="CHEBI:57925"/>
        <dbReference type="ChEBI" id="CHEBI:61694"/>
        <dbReference type="EC" id="3.4.19.13"/>
    </reaction>
</comment>
<dbReference type="GO" id="GO:0036374">
    <property type="term" value="F:glutathione hydrolase activity"/>
    <property type="evidence" value="ECO:0007669"/>
    <property type="project" value="UniProtKB-UniRule"/>
</dbReference>
<evidence type="ECO:0000256" key="1">
    <source>
        <dbReference type="ARBA" id="ARBA00001049"/>
    </source>
</evidence>
<dbReference type="InterPro" id="IPR000101">
    <property type="entry name" value="GGT_peptidase"/>
</dbReference>
<accession>A0A438IHM7</accession>
<evidence type="ECO:0000256" key="5">
    <source>
        <dbReference type="ARBA" id="ARBA00022679"/>
    </source>
</evidence>
<dbReference type="Pfam" id="PF01019">
    <property type="entry name" value="G_glu_transpept"/>
    <property type="match status" value="1"/>
</dbReference>
<name>A0A438IHM7_VITVI</name>
<keyword evidence="7" id="KW-0325">Glycoprotein</keyword>
<dbReference type="PANTHER" id="PTHR11686">
    <property type="entry name" value="GAMMA GLUTAMYL TRANSPEPTIDASE"/>
    <property type="match status" value="1"/>
</dbReference>
<dbReference type="GO" id="GO:0006751">
    <property type="term" value="P:glutathione catabolic process"/>
    <property type="evidence" value="ECO:0007669"/>
    <property type="project" value="UniProtKB-UniRule"/>
</dbReference>
<keyword evidence="8 12" id="KW-0012">Acyltransferase</keyword>
<evidence type="ECO:0000256" key="7">
    <source>
        <dbReference type="ARBA" id="ARBA00023180"/>
    </source>
</evidence>
<comment type="function">
    <text evidence="12">Cleaves the gamma-glutamyl peptide bond of glutathione and glutathione conjugates.</text>
</comment>
<dbReference type="UniPathway" id="UPA00204"/>
<dbReference type="AlphaFoldDB" id="A0A438IHM7"/>
<comment type="catalytic activity">
    <reaction evidence="9 12">
        <text>an N-terminal (5-L-glutamyl)-[peptide] + an alpha-amino acid = 5-L-glutamyl amino acid + an N-terminal L-alpha-aminoacyl-[peptide]</text>
        <dbReference type="Rhea" id="RHEA:23904"/>
        <dbReference type="Rhea" id="RHEA-COMP:9780"/>
        <dbReference type="Rhea" id="RHEA-COMP:9795"/>
        <dbReference type="ChEBI" id="CHEBI:77644"/>
        <dbReference type="ChEBI" id="CHEBI:78597"/>
        <dbReference type="ChEBI" id="CHEBI:78599"/>
        <dbReference type="ChEBI" id="CHEBI:78608"/>
        <dbReference type="EC" id="2.3.2.2"/>
    </reaction>
</comment>
<keyword evidence="13" id="KW-1133">Transmembrane helix</keyword>
<feature type="binding site" evidence="11">
    <location>
        <position position="204"/>
    </location>
    <ligand>
        <name>L-glutamate</name>
        <dbReference type="ChEBI" id="CHEBI:29985"/>
    </ligand>
</feature>
<dbReference type="PANTHER" id="PTHR11686:SF9">
    <property type="entry name" value="RE13973P"/>
    <property type="match status" value="1"/>
</dbReference>
<dbReference type="GO" id="GO:0103068">
    <property type="term" value="F:leukotriene C4 gamma-glutamyl transferase activity"/>
    <property type="evidence" value="ECO:0007669"/>
    <property type="project" value="UniProtKB-EC"/>
</dbReference>
<evidence type="ECO:0000256" key="11">
    <source>
        <dbReference type="PIRSR" id="PIRSR600101-2"/>
    </source>
</evidence>
<feature type="active site" description="Nucleophile" evidence="10">
    <location>
        <position position="466"/>
    </location>
</feature>
<reference evidence="14 15" key="1">
    <citation type="journal article" date="2018" name="PLoS Genet.">
        <title>Population sequencing reveals clonal diversity and ancestral inbreeding in the grapevine cultivar Chardonnay.</title>
        <authorList>
            <person name="Roach M.J."/>
            <person name="Johnson D.L."/>
            <person name="Bohlmann J."/>
            <person name="van Vuuren H.J."/>
            <person name="Jones S.J."/>
            <person name="Pretorius I.S."/>
            <person name="Schmidt S.A."/>
            <person name="Borneman A.R."/>
        </authorList>
    </citation>
    <scope>NUCLEOTIDE SEQUENCE [LARGE SCALE GENOMIC DNA]</scope>
    <source>
        <strain evidence="15">cv. Chardonnay</strain>
        <tissue evidence="14">Leaf</tissue>
    </source>
</reference>
<evidence type="ECO:0000256" key="12">
    <source>
        <dbReference type="RuleBase" id="RU368068"/>
    </source>
</evidence>
<feature type="binding site" evidence="11">
    <location>
        <begin position="536"/>
        <end position="537"/>
    </location>
    <ligand>
        <name>L-glutamate</name>
        <dbReference type="ChEBI" id="CHEBI:29985"/>
    </ligand>
</feature>
<dbReference type="Proteomes" id="UP000288805">
    <property type="component" value="Unassembled WGS sequence"/>
</dbReference>
<dbReference type="InterPro" id="IPR043138">
    <property type="entry name" value="GGT_lsub"/>
</dbReference>
<dbReference type="EMBL" id="QGNW01000108">
    <property type="protein sequence ID" value="RVW96238.1"/>
    <property type="molecule type" value="Genomic_DNA"/>
</dbReference>
<dbReference type="InterPro" id="IPR029055">
    <property type="entry name" value="Ntn_hydrolases_N"/>
</dbReference>
<feature type="binding site" evidence="11">
    <location>
        <begin position="484"/>
        <end position="486"/>
    </location>
    <ligand>
        <name>L-glutamate</name>
        <dbReference type="ChEBI" id="CHEBI:29985"/>
    </ligand>
</feature>
<evidence type="ECO:0000256" key="6">
    <source>
        <dbReference type="ARBA" id="ARBA00022801"/>
    </source>
</evidence>
<evidence type="ECO:0000256" key="8">
    <source>
        <dbReference type="ARBA" id="ARBA00023315"/>
    </source>
</evidence>
<keyword evidence="6 12" id="KW-0378">Hydrolase</keyword>
<evidence type="ECO:0000256" key="2">
    <source>
        <dbReference type="ARBA" id="ARBA00001089"/>
    </source>
</evidence>
<keyword evidence="13" id="KW-0472">Membrane</keyword>
<sequence>MREVESKPINGGKCVSGDDILMHVSAPHSIIRRCDWRMVVRHSVLAFCCVQLMSSCLFCGGVEMGQPGMEDPLLGYGDHSKKRSFGRALCFFLAFIATITCLVLGFVGNSTSLSLTAESKYNEKTEIEDAGIVESKQGVVAADDGRCSKIGAFMLRKGGHAVDAAVATALCVGIVNPMASGIGGGAFMIVRSSSTSKSEAFDMRETAPLAASQSQVSRCTGYGCSWEIAGLHEAWLKHGRLAWRSLFQPAIRLAKYGFVVAPYLAKAIANGAQLILNDPGLRQVFAPNGKLLQAGDICYNLELGNSLEAVAEQGPQAFYNGAVGEKLIKDVRKAGGILTMEDLRNYRVDVTDAMAVNTMGYTIFGMPPPSSGTLGLSLVLNIFNSYGSSDAARGSLGLHRMVEALKHMFAIRMNLGDPHFVNINNYTSDMLSPSFADTIRQKILDNTTFSPDYYLNRYSQLRDHGTSHFCIVDADRNAVSMTTTVNYGFGAGVLSPSTGIVLNNEMDDFSTPTELSPDRLPPAPANFIKPNKRPLSSMTPIIVVKDNQLAGVIGGSGGIYIIPAVLQVFLNHFIFGMEPLAAVQSPRVYHRLIPNVVFYENWTVIDGDHIELSEERKLFLAERGHRLEAKAGGAISQLVVQTLEKPIDMGRKNGKDFNAETFHGTLTAVSDPRKDGGQLLCDP</sequence>
<keyword evidence="5 12" id="KW-0808">Transferase</keyword>
<dbReference type="SUPFAM" id="SSF56235">
    <property type="entry name" value="N-terminal nucleophile aminohydrolases (Ntn hydrolases)"/>
    <property type="match status" value="1"/>
</dbReference>
<evidence type="ECO:0000256" key="3">
    <source>
        <dbReference type="ARBA" id="ARBA00005115"/>
    </source>
</evidence>
<evidence type="ECO:0000256" key="4">
    <source>
        <dbReference type="ARBA" id="ARBA00009381"/>
    </source>
</evidence>
<dbReference type="FunFam" id="3.60.20.40:FF:000004">
    <property type="entry name" value="Glutathione hydrolase 1"/>
    <property type="match status" value="1"/>
</dbReference>
<evidence type="ECO:0000256" key="10">
    <source>
        <dbReference type="PIRSR" id="PIRSR600101-1"/>
    </source>
</evidence>